<accession>A0A6A5VR29</accession>
<dbReference type="EMBL" id="ML976659">
    <property type="protein sequence ID" value="KAF1979030.1"/>
    <property type="molecule type" value="Genomic_DNA"/>
</dbReference>
<dbReference type="Proteomes" id="UP000800036">
    <property type="component" value="Unassembled WGS sequence"/>
</dbReference>
<gene>
    <name evidence="1" type="ORF">BU23DRAFT_193181</name>
</gene>
<evidence type="ECO:0000313" key="2">
    <source>
        <dbReference type="Proteomes" id="UP000800036"/>
    </source>
</evidence>
<protein>
    <submittedName>
        <fullName evidence="1">Uncharacterized protein</fullName>
    </submittedName>
</protein>
<sequence length="108" mass="11516">MRLIPSLTVWPTTRSSSAQMLREILTPGVITLISAGRTRTTRNSSRLFIMRPLANPASQPSFSAASAQHCGPTCGGYGGRVCPTDSGIWQVHCAECESVRVRGVLGAD</sequence>
<dbReference type="AlphaFoldDB" id="A0A6A5VR29"/>
<organism evidence="1 2">
    <name type="scientific">Bimuria novae-zelandiae CBS 107.79</name>
    <dbReference type="NCBI Taxonomy" id="1447943"/>
    <lineage>
        <taxon>Eukaryota</taxon>
        <taxon>Fungi</taxon>
        <taxon>Dikarya</taxon>
        <taxon>Ascomycota</taxon>
        <taxon>Pezizomycotina</taxon>
        <taxon>Dothideomycetes</taxon>
        <taxon>Pleosporomycetidae</taxon>
        <taxon>Pleosporales</taxon>
        <taxon>Massarineae</taxon>
        <taxon>Didymosphaeriaceae</taxon>
        <taxon>Bimuria</taxon>
    </lineage>
</organism>
<name>A0A6A5VR29_9PLEO</name>
<reference evidence="1" key="1">
    <citation type="journal article" date="2020" name="Stud. Mycol.">
        <title>101 Dothideomycetes genomes: a test case for predicting lifestyles and emergence of pathogens.</title>
        <authorList>
            <person name="Haridas S."/>
            <person name="Albert R."/>
            <person name="Binder M."/>
            <person name="Bloem J."/>
            <person name="Labutti K."/>
            <person name="Salamov A."/>
            <person name="Andreopoulos B."/>
            <person name="Baker S."/>
            <person name="Barry K."/>
            <person name="Bills G."/>
            <person name="Bluhm B."/>
            <person name="Cannon C."/>
            <person name="Castanera R."/>
            <person name="Culley D."/>
            <person name="Daum C."/>
            <person name="Ezra D."/>
            <person name="Gonzalez J."/>
            <person name="Henrissat B."/>
            <person name="Kuo A."/>
            <person name="Liang C."/>
            <person name="Lipzen A."/>
            <person name="Lutzoni F."/>
            <person name="Magnuson J."/>
            <person name="Mondo S."/>
            <person name="Nolan M."/>
            <person name="Ohm R."/>
            <person name="Pangilinan J."/>
            <person name="Park H.-J."/>
            <person name="Ramirez L."/>
            <person name="Alfaro M."/>
            <person name="Sun H."/>
            <person name="Tritt A."/>
            <person name="Yoshinaga Y."/>
            <person name="Zwiers L.-H."/>
            <person name="Turgeon B."/>
            <person name="Goodwin S."/>
            <person name="Spatafora J."/>
            <person name="Crous P."/>
            <person name="Grigoriev I."/>
        </authorList>
    </citation>
    <scope>NUCLEOTIDE SEQUENCE</scope>
    <source>
        <strain evidence="1">CBS 107.79</strain>
    </source>
</reference>
<evidence type="ECO:0000313" key="1">
    <source>
        <dbReference type="EMBL" id="KAF1979030.1"/>
    </source>
</evidence>
<keyword evidence="2" id="KW-1185">Reference proteome</keyword>
<proteinExistence type="predicted"/>